<organism evidence="1 2">
    <name type="scientific">Dactylosporangium matsuzakiense</name>
    <dbReference type="NCBI Taxonomy" id="53360"/>
    <lineage>
        <taxon>Bacteria</taxon>
        <taxon>Bacillati</taxon>
        <taxon>Actinomycetota</taxon>
        <taxon>Actinomycetes</taxon>
        <taxon>Micromonosporales</taxon>
        <taxon>Micromonosporaceae</taxon>
        <taxon>Dactylosporangium</taxon>
    </lineage>
</organism>
<dbReference type="RefSeq" id="WP_261965704.1">
    <property type="nucleotide sequence ID" value="NZ_BAAAXA010000001.1"/>
</dbReference>
<dbReference type="AlphaFoldDB" id="A0A9W6KUB6"/>
<evidence type="ECO:0000313" key="2">
    <source>
        <dbReference type="Proteomes" id="UP001143480"/>
    </source>
</evidence>
<reference evidence="1" key="1">
    <citation type="journal article" date="2014" name="Int. J. Syst. Evol. Microbiol.">
        <title>Complete genome sequence of Corynebacterium casei LMG S-19264T (=DSM 44701T), isolated from a smear-ripened cheese.</title>
        <authorList>
            <consortium name="US DOE Joint Genome Institute (JGI-PGF)"/>
            <person name="Walter F."/>
            <person name="Albersmeier A."/>
            <person name="Kalinowski J."/>
            <person name="Ruckert C."/>
        </authorList>
    </citation>
    <scope>NUCLEOTIDE SEQUENCE</scope>
    <source>
        <strain evidence="1">VKM Ac-1321</strain>
    </source>
</reference>
<reference evidence="1" key="2">
    <citation type="submission" date="2023-01" db="EMBL/GenBank/DDBJ databases">
        <authorList>
            <person name="Sun Q."/>
            <person name="Evtushenko L."/>
        </authorList>
    </citation>
    <scope>NUCLEOTIDE SEQUENCE</scope>
    <source>
        <strain evidence="1">VKM Ac-1321</strain>
    </source>
</reference>
<dbReference type="Proteomes" id="UP001143480">
    <property type="component" value="Unassembled WGS sequence"/>
</dbReference>
<evidence type="ECO:0000313" key="1">
    <source>
        <dbReference type="EMBL" id="GLL07428.1"/>
    </source>
</evidence>
<keyword evidence="2" id="KW-1185">Reference proteome</keyword>
<sequence>MRRTFLRLLGLAIAATALITYINWAGRRDEARFNPAGSLQCAGGTQIAGAQATTAPTTRETRTPDQLAEAWANARNPELVAGKHRLFDSDDRVDIGFDRRAHTVAVLTFRTRGALGWHLEAVVACQGQPARSPAPAAT</sequence>
<accession>A0A9W6KUB6</accession>
<name>A0A9W6KUB6_9ACTN</name>
<protein>
    <submittedName>
        <fullName evidence="1">Uncharacterized protein</fullName>
    </submittedName>
</protein>
<comment type="caution">
    <text evidence="1">The sequence shown here is derived from an EMBL/GenBank/DDBJ whole genome shotgun (WGS) entry which is preliminary data.</text>
</comment>
<proteinExistence type="predicted"/>
<dbReference type="EMBL" id="BSFP01000095">
    <property type="protein sequence ID" value="GLL07428.1"/>
    <property type="molecule type" value="Genomic_DNA"/>
</dbReference>
<gene>
    <name evidence="1" type="ORF">GCM10017581_091800</name>
</gene>